<evidence type="ECO:0000313" key="4">
    <source>
        <dbReference type="Proteomes" id="UP000887013"/>
    </source>
</evidence>
<protein>
    <submittedName>
        <fullName evidence="3">Uncharacterized protein</fullName>
    </submittedName>
</protein>
<name>A0A8X6QQZ7_NEPPI</name>
<organism evidence="3 4">
    <name type="scientific">Nephila pilipes</name>
    <name type="common">Giant wood spider</name>
    <name type="synonym">Nephila maculata</name>
    <dbReference type="NCBI Taxonomy" id="299642"/>
    <lineage>
        <taxon>Eukaryota</taxon>
        <taxon>Metazoa</taxon>
        <taxon>Ecdysozoa</taxon>
        <taxon>Arthropoda</taxon>
        <taxon>Chelicerata</taxon>
        <taxon>Arachnida</taxon>
        <taxon>Araneae</taxon>
        <taxon>Araneomorphae</taxon>
        <taxon>Entelegynae</taxon>
        <taxon>Araneoidea</taxon>
        <taxon>Nephilidae</taxon>
        <taxon>Nephila</taxon>
    </lineage>
</organism>
<feature type="chain" id="PRO_5036473687" evidence="2">
    <location>
        <begin position="25"/>
        <end position="99"/>
    </location>
</feature>
<gene>
    <name evidence="3" type="ORF">NPIL_201361</name>
</gene>
<proteinExistence type="predicted"/>
<dbReference type="EMBL" id="BMAW01033848">
    <property type="protein sequence ID" value="GFU32152.1"/>
    <property type="molecule type" value="Genomic_DNA"/>
</dbReference>
<dbReference type="OrthoDB" id="6433438at2759"/>
<evidence type="ECO:0000313" key="3">
    <source>
        <dbReference type="EMBL" id="GFU32152.1"/>
    </source>
</evidence>
<evidence type="ECO:0000256" key="2">
    <source>
        <dbReference type="SAM" id="SignalP"/>
    </source>
</evidence>
<reference evidence="3" key="1">
    <citation type="submission" date="2020-08" db="EMBL/GenBank/DDBJ databases">
        <title>Multicomponent nature underlies the extraordinary mechanical properties of spider dragline silk.</title>
        <authorList>
            <person name="Kono N."/>
            <person name="Nakamura H."/>
            <person name="Mori M."/>
            <person name="Yoshida Y."/>
            <person name="Ohtoshi R."/>
            <person name="Malay A.D."/>
            <person name="Moran D.A.P."/>
            <person name="Tomita M."/>
            <person name="Numata K."/>
            <person name="Arakawa K."/>
        </authorList>
    </citation>
    <scope>NUCLEOTIDE SEQUENCE</scope>
</reference>
<keyword evidence="2" id="KW-0732">Signal</keyword>
<dbReference type="AlphaFoldDB" id="A0A8X6QQZ7"/>
<accession>A0A8X6QQZ7</accession>
<feature type="region of interest" description="Disordered" evidence="1">
    <location>
        <begin position="67"/>
        <end position="99"/>
    </location>
</feature>
<feature type="signal peptide" evidence="2">
    <location>
        <begin position="1"/>
        <end position="24"/>
    </location>
</feature>
<dbReference type="Proteomes" id="UP000887013">
    <property type="component" value="Unassembled WGS sequence"/>
</dbReference>
<keyword evidence="4" id="KW-1185">Reference proteome</keyword>
<comment type="caution">
    <text evidence="3">The sequence shown here is derived from an EMBL/GenBank/DDBJ whole genome shotgun (WGS) entry which is preliminary data.</text>
</comment>
<evidence type="ECO:0000256" key="1">
    <source>
        <dbReference type="SAM" id="MobiDB-lite"/>
    </source>
</evidence>
<sequence>MKALGIFLLVAILVYTAVVDVSEARAMAQPAVHLLKRSPIAVTGEKKRSAMPAPQFLPLGWGKKRSAMPAPQFLPPGWGKKRSAMPAPQLLPPGWGKKK</sequence>